<organism evidence="2 3">
    <name type="scientific">Serendipita indica (strain DSM 11827)</name>
    <name type="common">Root endophyte fungus</name>
    <name type="synonym">Piriformospora indica</name>
    <dbReference type="NCBI Taxonomy" id="1109443"/>
    <lineage>
        <taxon>Eukaryota</taxon>
        <taxon>Fungi</taxon>
        <taxon>Dikarya</taxon>
        <taxon>Basidiomycota</taxon>
        <taxon>Agaricomycotina</taxon>
        <taxon>Agaricomycetes</taxon>
        <taxon>Sebacinales</taxon>
        <taxon>Serendipitaceae</taxon>
        <taxon>Serendipita</taxon>
    </lineage>
</organism>
<evidence type="ECO:0000256" key="1">
    <source>
        <dbReference type="SAM" id="MobiDB-lite"/>
    </source>
</evidence>
<protein>
    <submittedName>
        <fullName evidence="2">Related to reverse transcriptase/ribonuclease H-Coprinopsis cinerea</fullName>
    </submittedName>
</protein>
<dbReference type="Proteomes" id="UP000007148">
    <property type="component" value="Unassembled WGS sequence"/>
</dbReference>
<reference evidence="2 3" key="1">
    <citation type="journal article" date="2011" name="PLoS Pathog.">
        <title>Endophytic Life Strategies Decoded by Genome and Transcriptome Analyses of the Mutualistic Root Symbiont Piriformospora indica.</title>
        <authorList>
            <person name="Zuccaro A."/>
            <person name="Lahrmann U."/>
            <person name="Guldener U."/>
            <person name="Langen G."/>
            <person name="Pfiffi S."/>
            <person name="Biedenkopf D."/>
            <person name="Wong P."/>
            <person name="Samans B."/>
            <person name="Grimm C."/>
            <person name="Basiewicz M."/>
            <person name="Murat C."/>
            <person name="Martin F."/>
            <person name="Kogel K.H."/>
        </authorList>
    </citation>
    <scope>NUCLEOTIDE SEQUENCE [LARGE SCALE GENOMIC DNA]</scope>
    <source>
        <strain evidence="2 3">DSM 11827</strain>
    </source>
</reference>
<dbReference type="eggNOG" id="ENOG502S1WT">
    <property type="taxonomic scope" value="Eukaryota"/>
</dbReference>
<dbReference type="OMA" id="CSATTHA"/>
<dbReference type="InterPro" id="IPR052055">
    <property type="entry name" value="Hepadnavirus_pol/RT"/>
</dbReference>
<gene>
    <name evidence="2" type="ORF">PIIN_09011</name>
</gene>
<dbReference type="InParanoid" id="G4TUN3"/>
<dbReference type="AlphaFoldDB" id="G4TUN3"/>
<proteinExistence type="predicted"/>
<dbReference type="PANTHER" id="PTHR33050">
    <property type="entry name" value="REVERSE TRANSCRIPTASE DOMAIN-CONTAINING PROTEIN"/>
    <property type="match status" value="1"/>
</dbReference>
<keyword evidence="2" id="KW-0695">RNA-directed DNA polymerase</keyword>
<dbReference type="PANTHER" id="PTHR33050:SF7">
    <property type="entry name" value="RIBONUCLEASE H"/>
    <property type="match status" value="1"/>
</dbReference>
<feature type="region of interest" description="Disordered" evidence="1">
    <location>
        <begin position="200"/>
        <end position="226"/>
    </location>
</feature>
<keyword evidence="2" id="KW-0808">Transferase</keyword>
<evidence type="ECO:0000313" key="2">
    <source>
        <dbReference type="EMBL" id="CCA75026.1"/>
    </source>
</evidence>
<sequence>MSLQWELNWFTGLDIPWPVMEAMNLSASKLVDWLLLYFTTAFGRSKSAQNLVLLNSCHLSTSDKEDQEWNDSLDKPTLINGLAMWTFLLAHHRDPVVWEAATHWWEIVKELQSFAPASCPWEADCILINDVRQASAPFTACIPDLSNKVFIQKALEDHHEQEKGKLDLIMEAKLEALLPKLMEKYKTNVRGPQFFWTSSNTPLMPAAEPSPQGKGSSNGPPTHNPPSARLLAFGMHTWCFICSATTHAHMSCTKSKQVNGRDILAFCNAANKWALPGNKWFCFAYNGGASELCNNSSCPKDWWEMVLGHFDLSEHHIPLLKYLQLGFSYHSSFEITHTVVFPNSSSALQNPDIVYNLIQIKLDMKHYIGPFPFSNIESILDQPFISYLLSLVEKSNGKMRPVINLSKPNSDGISLNSLTDTSLFSLNWGGFKEMVKSVVMAPPGSQGAIVNYKDAFQMLGIRQEEWWIGVVHFDQQAWIDQCLKFGGVISPFNFELVATAFADMFHHSFSHATLIYWVDNNMIRHIPVNASPPWRYSLDILDVVSLGNKLNIVFPPEKILDFGDTTRYIRFDWHWSLKQVSLPENKRLKYLDLVNLFLPPSEENAFRPVPSTSLNQLQSMVGKLKHAAAIYPLGCQKLHHLHNFKASMERLHSDHPHMHWNLHRAQLNEIVWWSQTLCIANFQCQLCTHPTPNSMVNLFSDASSSFGIGIVIDQEYDSFKLVANWKVANEGHRDIGWAEFAAVEITVFYLLSMPGIENSHFLLRLDNMGVVGAWGKRASCNTEQNEILGCIVSMLVDHCCFLTIEYIHMSANLADLPP</sequence>
<dbReference type="EMBL" id="CAFZ01000387">
    <property type="protein sequence ID" value="CCA75026.1"/>
    <property type="molecule type" value="Genomic_DNA"/>
</dbReference>
<name>G4TUN3_SERID</name>
<dbReference type="SUPFAM" id="SSF56672">
    <property type="entry name" value="DNA/RNA polymerases"/>
    <property type="match status" value="1"/>
</dbReference>
<dbReference type="OrthoDB" id="2506773at2759"/>
<dbReference type="InterPro" id="IPR043502">
    <property type="entry name" value="DNA/RNA_pol_sf"/>
</dbReference>
<dbReference type="GO" id="GO:0003964">
    <property type="term" value="F:RNA-directed DNA polymerase activity"/>
    <property type="evidence" value="ECO:0007669"/>
    <property type="project" value="UniProtKB-KW"/>
</dbReference>
<comment type="caution">
    <text evidence="2">The sequence shown here is derived from an EMBL/GenBank/DDBJ whole genome shotgun (WGS) entry which is preliminary data.</text>
</comment>
<dbReference type="STRING" id="1109443.G4TUN3"/>
<evidence type="ECO:0000313" key="3">
    <source>
        <dbReference type="Proteomes" id="UP000007148"/>
    </source>
</evidence>
<keyword evidence="2" id="KW-0548">Nucleotidyltransferase</keyword>
<keyword evidence="3" id="KW-1185">Reference proteome</keyword>
<dbReference type="HOGENOM" id="CLU_345489_0_0_1"/>
<accession>G4TUN3</accession>